<evidence type="ECO:0000256" key="3">
    <source>
        <dbReference type="ARBA" id="ARBA00014701"/>
    </source>
</evidence>
<comment type="caution">
    <text evidence="9">The sequence shown here is derived from an EMBL/GenBank/DDBJ whole genome shotgun (WGS) entry which is preliminary data.</text>
</comment>
<keyword evidence="7" id="KW-0067">ATP-binding</keyword>
<keyword evidence="5" id="KW-0547">Nucleotide-binding</keyword>
<evidence type="ECO:0000256" key="7">
    <source>
        <dbReference type="ARBA" id="ARBA00022840"/>
    </source>
</evidence>
<dbReference type="PANTHER" id="PTHR18964:SF149">
    <property type="entry name" value="BIFUNCTIONAL UDP-N-ACETYLGLUCOSAMINE 2-EPIMERASE_N-ACETYLMANNOSAMINE KINASE"/>
    <property type="match status" value="1"/>
</dbReference>
<evidence type="ECO:0000256" key="6">
    <source>
        <dbReference type="ARBA" id="ARBA00022777"/>
    </source>
</evidence>
<name>A0A0R1X1A4_9LACO</name>
<dbReference type="eggNOG" id="COG1940">
    <property type="taxonomic scope" value="Bacteria"/>
</dbReference>
<dbReference type="PANTHER" id="PTHR18964">
    <property type="entry name" value="ROK (REPRESSOR, ORF, KINASE) FAMILY"/>
    <property type="match status" value="1"/>
</dbReference>
<dbReference type="InterPro" id="IPR043129">
    <property type="entry name" value="ATPase_NBD"/>
</dbReference>
<dbReference type="AlphaFoldDB" id="A0A0R1X1A4"/>
<evidence type="ECO:0000313" key="10">
    <source>
        <dbReference type="Proteomes" id="UP000050949"/>
    </source>
</evidence>
<keyword evidence="6 9" id="KW-0418">Kinase</keyword>
<dbReference type="GO" id="GO:0006096">
    <property type="term" value="P:glycolytic process"/>
    <property type="evidence" value="ECO:0007669"/>
    <property type="project" value="InterPro"/>
</dbReference>
<evidence type="ECO:0000256" key="2">
    <source>
        <dbReference type="ARBA" id="ARBA00012323"/>
    </source>
</evidence>
<dbReference type="GO" id="GO:0004340">
    <property type="term" value="F:glucokinase activity"/>
    <property type="evidence" value="ECO:0007669"/>
    <property type="project" value="UniProtKB-EC"/>
</dbReference>
<dbReference type="PROSITE" id="PS01125">
    <property type="entry name" value="ROK"/>
    <property type="match status" value="1"/>
</dbReference>
<protein>
    <recommendedName>
        <fullName evidence="3">Glucokinase</fullName>
        <ecNumber evidence="2">2.7.1.2</ecNumber>
    </recommendedName>
    <alternativeName>
        <fullName evidence="8">Glucose kinase</fullName>
    </alternativeName>
</protein>
<dbReference type="GO" id="GO:0005524">
    <property type="term" value="F:ATP binding"/>
    <property type="evidence" value="ECO:0007669"/>
    <property type="project" value="UniProtKB-KW"/>
</dbReference>
<dbReference type="NCBIfam" id="TIGR00744">
    <property type="entry name" value="ROK_glcA_fam"/>
    <property type="match status" value="1"/>
</dbReference>
<dbReference type="Proteomes" id="UP000050949">
    <property type="component" value="Unassembled WGS sequence"/>
</dbReference>
<evidence type="ECO:0000313" key="9">
    <source>
        <dbReference type="EMBL" id="KRM24066.1"/>
    </source>
</evidence>
<sequence>MKAVENSMTDKKLIGVDLGGTTTKFGILTPQGEVQQRWSIETDILEDGSHIIPNIIDSIQHHLKLYDMPADQFSGIGMGSPGSVDLAAGTVSGAFNLNWEGTVYPKRDIEAATNIPFYIDNDANVAAMGERWQGAGDNDPNVTFVTLGTGVGGGIIADGRLLHGVAGSAGELGHITVQPGGYLCTCGKRGCLEQYASATGVVHIARDMAEEYAGDAKLKFMLDDGEDITSKIVFDLAKEGDPLALKVVDKVSFYLGLALANVGNMLNPKYIVIGGGVSAAGDFLLERVQRNFEENTFPNVRQTTSLRLATLGNEAGIVGAASLVLADHAQTEE</sequence>
<dbReference type="Gene3D" id="3.30.420.40">
    <property type="match status" value="2"/>
</dbReference>
<evidence type="ECO:0000256" key="5">
    <source>
        <dbReference type="ARBA" id="ARBA00022741"/>
    </source>
</evidence>
<evidence type="ECO:0000256" key="4">
    <source>
        <dbReference type="ARBA" id="ARBA00022679"/>
    </source>
</evidence>
<dbReference type="SUPFAM" id="SSF53067">
    <property type="entry name" value="Actin-like ATPase domain"/>
    <property type="match status" value="1"/>
</dbReference>
<accession>A0A0R1X1A4</accession>
<keyword evidence="4" id="KW-0808">Transferase</keyword>
<dbReference type="EC" id="2.7.1.2" evidence="2"/>
<comment type="similarity">
    <text evidence="1">Belongs to the ROK (NagC/XylR) family.</text>
</comment>
<reference evidence="9 10" key="1">
    <citation type="journal article" date="2015" name="Genome Announc.">
        <title>Expanding the biotechnology potential of lactobacilli through comparative genomics of 213 strains and associated genera.</title>
        <authorList>
            <person name="Sun Z."/>
            <person name="Harris H.M."/>
            <person name="McCann A."/>
            <person name="Guo C."/>
            <person name="Argimon S."/>
            <person name="Zhang W."/>
            <person name="Yang X."/>
            <person name="Jeffery I.B."/>
            <person name="Cooney J.C."/>
            <person name="Kagawa T.F."/>
            <person name="Liu W."/>
            <person name="Song Y."/>
            <person name="Salvetti E."/>
            <person name="Wrobel A."/>
            <person name="Rasinkangas P."/>
            <person name="Parkhill J."/>
            <person name="Rea M.C."/>
            <person name="O'Sullivan O."/>
            <person name="Ritari J."/>
            <person name="Douillard F.P."/>
            <person name="Paul Ross R."/>
            <person name="Yang R."/>
            <person name="Briner A.E."/>
            <person name="Felis G.E."/>
            <person name="de Vos W.M."/>
            <person name="Barrangou R."/>
            <person name="Klaenhammer T.R."/>
            <person name="Caufield P.W."/>
            <person name="Cui Y."/>
            <person name="Zhang H."/>
            <person name="O'Toole P.W."/>
        </authorList>
    </citation>
    <scope>NUCLEOTIDE SEQUENCE [LARGE SCALE GENOMIC DNA]</scope>
    <source>
        <strain evidence="9 10">DSM 16991</strain>
    </source>
</reference>
<evidence type="ECO:0000256" key="1">
    <source>
        <dbReference type="ARBA" id="ARBA00006479"/>
    </source>
</evidence>
<dbReference type="PATRIC" id="fig|1122147.4.peg.1516"/>
<organism evidence="9 10">
    <name type="scientific">Schleiferilactobacillus harbinensis DSM 16991</name>
    <dbReference type="NCBI Taxonomy" id="1122147"/>
    <lineage>
        <taxon>Bacteria</taxon>
        <taxon>Bacillati</taxon>
        <taxon>Bacillota</taxon>
        <taxon>Bacilli</taxon>
        <taxon>Lactobacillales</taxon>
        <taxon>Lactobacillaceae</taxon>
        <taxon>Schleiferilactobacillus</taxon>
    </lineage>
</organism>
<proteinExistence type="inferred from homology"/>
<dbReference type="Pfam" id="PF00480">
    <property type="entry name" value="ROK"/>
    <property type="match status" value="1"/>
</dbReference>
<gene>
    <name evidence="9" type="ORF">FC91_GL001462</name>
</gene>
<dbReference type="InterPro" id="IPR049874">
    <property type="entry name" value="ROK_cs"/>
</dbReference>
<dbReference type="InterPro" id="IPR004654">
    <property type="entry name" value="ROK_glcA"/>
</dbReference>
<dbReference type="GO" id="GO:0005737">
    <property type="term" value="C:cytoplasm"/>
    <property type="evidence" value="ECO:0007669"/>
    <property type="project" value="InterPro"/>
</dbReference>
<dbReference type="InterPro" id="IPR000600">
    <property type="entry name" value="ROK"/>
</dbReference>
<dbReference type="EMBL" id="AZFW01000146">
    <property type="protein sequence ID" value="KRM24066.1"/>
    <property type="molecule type" value="Genomic_DNA"/>
</dbReference>
<evidence type="ECO:0000256" key="8">
    <source>
        <dbReference type="ARBA" id="ARBA00032386"/>
    </source>
</evidence>